<dbReference type="EMBL" id="AZEB01000002">
    <property type="protein sequence ID" value="KRL23010.1"/>
    <property type="molecule type" value="Genomic_DNA"/>
</dbReference>
<comment type="caution">
    <text evidence="1">The sequence shown here is derived from an EMBL/GenBank/DDBJ whole genome shotgun (WGS) entry which is preliminary data.</text>
</comment>
<organism evidence="1 2">
    <name type="scientific">Lentilactobacillus kisonensis DSM 19906 = JCM 15041</name>
    <dbReference type="NCBI Taxonomy" id="1423766"/>
    <lineage>
        <taxon>Bacteria</taxon>
        <taxon>Bacillati</taxon>
        <taxon>Bacillota</taxon>
        <taxon>Bacilli</taxon>
        <taxon>Lactobacillales</taxon>
        <taxon>Lactobacillaceae</taxon>
        <taxon>Lentilactobacillus</taxon>
    </lineage>
</organism>
<dbReference type="PATRIC" id="fig|1423766.4.peg.1074"/>
<sequence length="800" mass="90262">MTKMIATSNLTKLLGGFPDGQIFAFLSVDGSLSDKGVLGAAGEITFSLTLVNGKHITNRCVQRKSPHLIDVFDEIFKFADETNVPFSRHQKSKGLGLTLVTFSGQQVLSALKDFNRSYADTKVVSSGHQFSSFDNIWIRFNDRARNCCYAKVLFRDVIKLAPAKTTLRQLGDLFNIPTTVPYYETKVLACYTNIVMSNLQLKGAKKHQLPITIASFATKFVESLERKDSRATTEELRGYISSNIPSRRMISNVQPLRTNTGFYTAIQSFRGGINVAYRSGTFCEGVLTDIDLKSAYNVGGHLIPRLTYSEVGQKLTMPTPAELVKAMEKVNGAYTVGTCQLSVMWSRDSDFIPLASYSPDDDGPHFVQKEPNIIMTLTDFWIAYNMGAKMEITEATIVSQRKLSTDRGMYFDALNHCGIAQDIFLQKRMKADNDVEKLLWKEAGNSIYGKTAQGIHGDGLSSSNKQRFLSSISDPFVASQYTAITRWHVFLLVQALKKVQPFHLLNITTDGILVSSKNCIDDIRLESNFSELASPIYQMVTKEFLNNTWFEFKGTSETEGFNLRTRLNGTEDGTIHAMSSISNTTPGEILEALHKHQLTYISTQRRFPTFAERKRDSKVKKLQSEEKMVMETEAKLSYDWSNKPTGFVKNGKLGYFVTAPFKTLQEQNTYKENANKLLKRYFIYDLLDANLFLLTMDNAMNKGIKLKSSITLKDEFIEATKFLAYVKADKDDVTDFLRQVEEYRDSVVDSQDVKLQTGKTLKGYINKYSEEDISRREINWLSLGKISKVLAPFVRDEIVA</sequence>
<accession>A0A0R1NZA2</accession>
<keyword evidence="2" id="KW-1185">Reference proteome</keyword>
<dbReference type="Proteomes" id="UP000051439">
    <property type="component" value="Unassembled WGS sequence"/>
</dbReference>
<name>A0A0R1NZA2_9LACO</name>
<protein>
    <recommendedName>
        <fullName evidence="3">DNA-directed DNA polymerase</fullName>
    </recommendedName>
</protein>
<evidence type="ECO:0008006" key="3">
    <source>
        <dbReference type="Google" id="ProtNLM"/>
    </source>
</evidence>
<evidence type="ECO:0000313" key="2">
    <source>
        <dbReference type="Proteomes" id="UP000051439"/>
    </source>
</evidence>
<dbReference type="AlphaFoldDB" id="A0A0R1NZA2"/>
<gene>
    <name evidence="1" type="ORF">FC98_GL001043</name>
</gene>
<dbReference type="SUPFAM" id="SSF56672">
    <property type="entry name" value="DNA/RNA polymerases"/>
    <property type="match status" value="1"/>
</dbReference>
<reference evidence="1 2" key="1">
    <citation type="journal article" date="2015" name="Genome Announc.">
        <title>Expanding the biotechnology potential of lactobacilli through comparative genomics of 213 strains and associated genera.</title>
        <authorList>
            <person name="Sun Z."/>
            <person name="Harris H.M."/>
            <person name="McCann A."/>
            <person name="Guo C."/>
            <person name="Argimon S."/>
            <person name="Zhang W."/>
            <person name="Yang X."/>
            <person name="Jeffery I.B."/>
            <person name="Cooney J.C."/>
            <person name="Kagawa T.F."/>
            <person name="Liu W."/>
            <person name="Song Y."/>
            <person name="Salvetti E."/>
            <person name="Wrobel A."/>
            <person name="Rasinkangas P."/>
            <person name="Parkhill J."/>
            <person name="Rea M.C."/>
            <person name="O'Sullivan O."/>
            <person name="Ritari J."/>
            <person name="Douillard F.P."/>
            <person name="Paul Ross R."/>
            <person name="Yang R."/>
            <person name="Briner A.E."/>
            <person name="Felis G.E."/>
            <person name="de Vos W.M."/>
            <person name="Barrangou R."/>
            <person name="Klaenhammer T.R."/>
            <person name="Caufield P.W."/>
            <person name="Cui Y."/>
            <person name="Zhang H."/>
            <person name="O'Toole P.W."/>
        </authorList>
    </citation>
    <scope>NUCLEOTIDE SEQUENCE [LARGE SCALE GENOMIC DNA]</scope>
    <source>
        <strain evidence="1 2">DSM 19906</strain>
    </source>
</reference>
<proteinExistence type="predicted"/>
<evidence type="ECO:0000313" key="1">
    <source>
        <dbReference type="EMBL" id="KRL23010.1"/>
    </source>
</evidence>
<dbReference type="InterPro" id="IPR043502">
    <property type="entry name" value="DNA/RNA_pol_sf"/>
</dbReference>